<gene>
    <name evidence="1" type="primary">IFNAR2</name>
    <name evidence="1" type="ORF">GBF38_018138</name>
</gene>
<dbReference type="EMBL" id="CM024796">
    <property type="protein sequence ID" value="KAG8000866.1"/>
    <property type="molecule type" value="Genomic_DNA"/>
</dbReference>
<proteinExistence type="predicted"/>
<protein>
    <submittedName>
        <fullName evidence="1">Interferon alpha/beta receptor 2</fullName>
    </submittedName>
</protein>
<evidence type="ECO:0000313" key="1">
    <source>
        <dbReference type="EMBL" id="KAG8000866.1"/>
    </source>
</evidence>
<dbReference type="Proteomes" id="UP000805704">
    <property type="component" value="Chromosome 8"/>
</dbReference>
<name>A0ACB7EFQ3_NIBAL</name>
<organism evidence="1 2">
    <name type="scientific">Nibea albiflora</name>
    <name type="common">Yellow drum</name>
    <name type="synonym">Corvina albiflora</name>
    <dbReference type="NCBI Taxonomy" id="240163"/>
    <lineage>
        <taxon>Eukaryota</taxon>
        <taxon>Metazoa</taxon>
        <taxon>Chordata</taxon>
        <taxon>Craniata</taxon>
        <taxon>Vertebrata</taxon>
        <taxon>Euteleostomi</taxon>
        <taxon>Actinopterygii</taxon>
        <taxon>Neopterygii</taxon>
        <taxon>Teleostei</taxon>
        <taxon>Neoteleostei</taxon>
        <taxon>Acanthomorphata</taxon>
        <taxon>Eupercaria</taxon>
        <taxon>Sciaenidae</taxon>
        <taxon>Nibea</taxon>
    </lineage>
</organism>
<keyword evidence="2" id="KW-1185">Reference proteome</keyword>
<keyword evidence="1" id="KW-0675">Receptor</keyword>
<feature type="non-terminal residue" evidence="1">
    <location>
        <position position="1"/>
    </location>
</feature>
<evidence type="ECO:0000313" key="2">
    <source>
        <dbReference type="Proteomes" id="UP000805704"/>
    </source>
</evidence>
<sequence length="143" mass="15636">IGPPTLSLVGCGNCIQVNISLPEPDGSSGVDDIHSFYGAEYVVVWKKLNGELEGPYNTDKKRFTLSSLENGTEYCVQVTTKTRVNKNTELSAWTCTYTSTVEPDRGTVVALLILIFGGLMTLLFLHYTGFICKLKATLPRALV</sequence>
<accession>A0ACB7EFQ3</accession>
<comment type="caution">
    <text evidence="1">The sequence shown here is derived from an EMBL/GenBank/DDBJ whole genome shotgun (WGS) entry which is preliminary data.</text>
</comment>
<reference evidence="1" key="1">
    <citation type="submission" date="2020-04" db="EMBL/GenBank/DDBJ databases">
        <title>A chromosome-scale assembly and high-density genetic map of the yellow drum (Nibea albiflora) genome.</title>
        <authorList>
            <person name="Xu D."/>
            <person name="Zhang W."/>
            <person name="Chen R."/>
            <person name="Tan P."/>
            <person name="Wang L."/>
            <person name="Song H."/>
            <person name="Tian L."/>
            <person name="Zhu Q."/>
            <person name="Wang B."/>
        </authorList>
    </citation>
    <scope>NUCLEOTIDE SEQUENCE</scope>
    <source>
        <strain evidence="1">ZJHYS-2018</strain>
    </source>
</reference>